<sequence>MNSVFVPDTHLEDHLEQVHARWQALRMSTDLQARSERIQAEMDTDAFDRMMTAASRAKSGGQRVLWLHRAADVVAGAVSRSKASACTKGCDHCCHIPVSVSRAEAAHLAAVSGKRMATAPAHAVRVSQEPDRLQGDGAMKGTSPGRWEHHIGEACPFLSHGECTVWASRPLACRYYYSIDKDNLLCKLLPDKQGIEVPQLNVLAFTAMYWGILGLNQDVADIRDWFPDEA</sequence>
<reference evidence="3" key="1">
    <citation type="journal article" date="2019" name="Int. J. Syst. Evol. Microbiol.">
        <title>The Global Catalogue of Microorganisms (GCM) 10K type strain sequencing project: providing services to taxonomists for standard genome sequencing and annotation.</title>
        <authorList>
            <consortium name="The Broad Institute Genomics Platform"/>
            <consortium name="The Broad Institute Genome Sequencing Center for Infectious Disease"/>
            <person name="Wu L."/>
            <person name="Ma J."/>
        </authorList>
    </citation>
    <scope>NUCLEOTIDE SEQUENCE [LARGE SCALE GENOMIC DNA]</scope>
    <source>
        <strain evidence="3">CGMCC 1.12371</strain>
    </source>
</reference>
<protein>
    <submittedName>
        <fullName evidence="2">YkgJ family cysteine cluster protein</fullName>
    </submittedName>
</protein>
<organism evidence="2 3">
    <name type="scientific">Hydrogenophaga atypica</name>
    <dbReference type="NCBI Taxonomy" id="249409"/>
    <lineage>
        <taxon>Bacteria</taxon>
        <taxon>Pseudomonadati</taxon>
        <taxon>Pseudomonadota</taxon>
        <taxon>Betaproteobacteria</taxon>
        <taxon>Burkholderiales</taxon>
        <taxon>Comamonadaceae</taxon>
        <taxon>Hydrogenophaga</taxon>
    </lineage>
</organism>
<name>A0ABW2QSP3_9BURK</name>
<accession>A0ABW2QSP3</accession>
<gene>
    <name evidence="2" type="ORF">ACFQPB_22970</name>
</gene>
<dbReference type="EMBL" id="JBHTCA010000045">
    <property type="protein sequence ID" value="MFC7411722.1"/>
    <property type="molecule type" value="Genomic_DNA"/>
</dbReference>
<dbReference type="Pfam" id="PF03692">
    <property type="entry name" value="CxxCxxCC"/>
    <property type="match status" value="1"/>
</dbReference>
<keyword evidence="3" id="KW-1185">Reference proteome</keyword>
<feature type="region of interest" description="Disordered" evidence="1">
    <location>
        <begin position="120"/>
        <end position="143"/>
    </location>
</feature>
<proteinExistence type="predicted"/>
<evidence type="ECO:0000313" key="2">
    <source>
        <dbReference type="EMBL" id="MFC7411722.1"/>
    </source>
</evidence>
<comment type="caution">
    <text evidence="2">The sequence shown here is derived from an EMBL/GenBank/DDBJ whole genome shotgun (WGS) entry which is preliminary data.</text>
</comment>
<dbReference type="InterPro" id="IPR005358">
    <property type="entry name" value="Puta_zinc/iron-chelating_dom"/>
</dbReference>
<dbReference type="Proteomes" id="UP001596501">
    <property type="component" value="Unassembled WGS sequence"/>
</dbReference>
<evidence type="ECO:0000313" key="3">
    <source>
        <dbReference type="Proteomes" id="UP001596501"/>
    </source>
</evidence>
<dbReference type="RefSeq" id="WP_382228518.1">
    <property type="nucleotide sequence ID" value="NZ_JBHTCA010000045.1"/>
</dbReference>
<evidence type="ECO:0000256" key="1">
    <source>
        <dbReference type="SAM" id="MobiDB-lite"/>
    </source>
</evidence>